<keyword evidence="4 5" id="KW-0975">Bacterial flagellum</keyword>
<dbReference type="GO" id="GO:0071978">
    <property type="term" value="P:bacterial-type flagellum-dependent swarming motility"/>
    <property type="evidence" value="ECO:0007669"/>
    <property type="project" value="TreeGrafter"/>
</dbReference>
<keyword evidence="10" id="KW-0969">Cilium</keyword>
<dbReference type="Gene3D" id="2.60.98.20">
    <property type="entry name" value="Flagellar hook protein FlgE"/>
    <property type="match status" value="1"/>
</dbReference>
<dbReference type="SUPFAM" id="SSF117143">
    <property type="entry name" value="Flagellar hook protein flgE"/>
    <property type="match status" value="1"/>
</dbReference>
<feature type="domain" description="Flagellar basal-body/hook protein C-terminal" evidence="7">
    <location>
        <begin position="388"/>
        <end position="428"/>
    </location>
</feature>
<dbReference type="GO" id="GO:0009425">
    <property type="term" value="C:bacterial-type flagellum basal body"/>
    <property type="evidence" value="ECO:0007669"/>
    <property type="project" value="UniProtKB-SubCell"/>
</dbReference>
<feature type="domain" description="Flagellar hook protein FlgE D2" evidence="8">
    <location>
        <begin position="183"/>
        <end position="300"/>
    </location>
</feature>
<evidence type="ECO:0000256" key="3">
    <source>
        <dbReference type="ARBA" id="ARBA00019015"/>
    </source>
</evidence>
<dbReference type="NCBIfam" id="TIGR03506">
    <property type="entry name" value="FlgEFG_subfam"/>
    <property type="match status" value="1"/>
</dbReference>
<evidence type="ECO:0000256" key="4">
    <source>
        <dbReference type="ARBA" id="ARBA00023143"/>
    </source>
</evidence>
<evidence type="ECO:0000259" key="8">
    <source>
        <dbReference type="Pfam" id="PF07559"/>
    </source>
</evidence>
<dbReference type="Pfam" id="PF06429">
    <property type="entry name" value="Flg_bbr_C"/>
    <property type="match status" value="1"/>
</dbReference>
<dbReference type="Pfam" id="PF00460">
    <property type="entry name" value="Flg_bb_rod"/>
    <property type="match status" value="1"/>
</dbReference>
<gene>
    <name evidence="10" type="ORF">DI586_02670</name>
</gene>
<evidence type="ECO:0000313" key="10">
    <source>
        <dbReference type="EMBL" id="PZP56749.1"/>
    </source>
</evidence>
<dbReference type="InterPro" id="IPR037058">
    <property type="entry name" value="Falgellar_hook_FlgE_sf"/>
</dbReference>
<dbReference type="PANTHER" id="PTHR30435:SF1">
    <property type="entry name" value="FLAGELLAR HOOK PROTEIN FLGE"/>
    <property type="match status" value="1"/>
</dbReference>
<evidence type="ECO:0000256" key="5">
    <source>
        <dbReference type="RuleBase" id="RU362116"/>
    </source>
</evidence>
<evidence type="ECO:0000259" key="9">
    <source>
        <dbReference type="Pfam" id="PF22692"/>
    </source>
</evidence>
<organism evidence="10 11">
    <name type="scientific">Micavibrio aeruginosavorus</name>
    <dbReference type="NCBI Taxonomy" id="349221"/>
    <lineage>
        <taxon>Bacteria</taxon>
        <taxon>Pseudomonadati</taxon>
        <taxon>Bdellovibrionota</taxon>
        <taxon>Bdellovibrionia</taxon>
        <taxon>Bdellovibrionales</taxon>
        <taxon>Pseudobdellovibrionaceae</taxon>
        <taxon>Micavibrio</taxon>
    </lineage>
</organism>
<dbReference type="InterPro" id="IPR011491">
    <property type="entry name" value="FlgE_D2"/>
</dbReference>
<name>A0A2W5HT01_9BACT</name>
<dbReference type="AlphaFoldDB" id="A0A2W5HT01"/>
<dbReference type="Proteomes" id="UP000249739">
    <property type="component" value="Unassembled WGS sequence"/>
</dbReference>
<dbReference type="InterPro" id="IPR053967">
    <property type="entry name" value="LlgE_F_G-like_D1"/>
</dbReference>
<evidence type="ECO:0000256" key="1">
    <source>
        <dbReference type="ARBA" id="ARBA00004117"/>
    </source>
</evidence>
<accession>A0A2W5HT01</accession>
<dbReference type="GO" id="GO:0009424">
    <property type="term" value="C:bacterial-type flagellum hook"/>
    <property type="evidence" value="ECO:0007669"/>
    <property type="project" value="TreeGrafter"/>
</dbReference>
<protein>
    <recommendedName>
        <fullName evidence="3 5">Flagellar hook protein FlgE</fullName>
    </recommendedName>
</protein>
<dbReference type="Pfam" id="PF22692">
    <property type="entry name" value="LlgE_F_G_D1"/>
    <property type="match status" value="1"/>
</dbReference>
<dbReference type="NCBIfam" id="NF004242">
    <property type="entry name" value="PRK05682.2-1"/>
    <property type="match status" value="1"/>
</dbReference>
<dbReference type="EMBL" id="QFOT01000016">
    <property type="protein sequence ID" value="PZP56749.1"/>
    <property type="molecule type" value="Genomic_DNA"/>
</dbReference>
<keyword evidence="10" id="KW-0966">Cell projection</keyword>
<dbReference type="InterPro" id="IPR037925">
    <property type="entry name" value="FlgE/F/G-like"/>
</dbReference>
<comment type="subcellular location">
    <subcellularLocation>
        <location evidence="1 5">Bacterial flagellum basal body</location>
    </subcellularLocation>
</comment>
<dbReference type="PANTHER" id="PTHR30435">
    <property type="entry name" value="FLAGELLAR PROTEIN"/>
    <property type="match status" value="1"/>
</dbReference>
<evidence type="ECO:0000256" key="2">
    <source>
        <dbReference type="ARBA" id="ARBA00009677"/>
    </source>
</evidence>
<evidence type="ECO:0000313" key="11">
    <source>
        <dbReference type="Proteomes" id="UP000249739"/>
    </source>
</evidence>
<keyword evidence="10" id="KW-0282">Flagellum</keyword>
<feature type="domain" description="Flagellar basal body rod protein N-terminal" evidence="6">
    <location>
        <begin position="7"/>
        <end position="37"/>
    </location>
</feature>
<comment type="caution">
    <text evidence="10">The sequence shown here is derived from an EMBL/GenBank/DDBJ whole genome shotgun (WGS) entry which is preliminary data.</text>
</comment>
<comment type="similarity">
    <text evidence="2 5">Belongs to the flagella basal body rod proteins family.</text>
</comment>
<comment type="function">
    <text evidence="5">A flexible structure which links the flagellar filament to the drive apparatus in the basal body.</text>
</comment>
<dbReference type="GO" id="GO:0005829">
    <property type="term" value="C:cytosol"/>
    <property type="evidence" value="ECO:0007669"/>
    <property type="project" value="TreeGrafter"/>
</dbReference>
<evidence type="ECO:0000259" key="6">
    <source>
        <dbReference type="Pfam" id="PF00460"/>
    </source>
</evidence>
<feature type="domain" description="Flagellar hook protein FlgE/F/G-like D1" evidence="9">
    <location>
        <begin position="83"/>
        <end position="136"/>
    </location>
</feature>
<dbReference type="InterPro" id="IPR001444">
    <property type="entry name" value="Flag_bb_rod_N"/>
</dbReference>
<dbReference type="Pfam" id="PF07559">
    <property type="entry name" value="FlgE_D2"/>
    <property type="match status" value="1"/>
</dbReference>
<dbReference type="InterPro" id="IPR020013">
    <property type="entry name" value="Flagellar_FlgE/F/G"/>
</dbReference>
<reference evidence="10 11" key="1">
    <citation type="submission" date="2017-08" db="EMBL/GenBank/DDBJ databases">
        <title>Infants hospitalized years apart are colonized by the same room-sourced microbial strains.</title>
        <authorList>
            <person name="Brooks B."/>
            <person name="Olm M.R."/>
            <person name="Firek B.A."/>
            <person name="Baker R."/>
            <person name="Thomas B.C."/>
            <person name="Morowitz M.J."/>
            <person name="Banfield J.F."/>
        </authorList>
    </citation>
    <scope>NUCLEOTIDE SEQUENCE [LARGE SCALE GENOMIC DNA]</scope>
    <source>
        <strain evidence="10">S2_006_000_R2_64</strain>
    </source>
</reference>
<proteinExistence type="inferred from homology"/>
<dbReference type="InterPro" id="IPR010930">
    <property type="entry name" value="Flg_bb/hook_C_dom"/>
</dbReference>
<sequence>MSLNSALNASVSGLRAQSAAIAAVSENIANSRTTAYKNRDISFQALVGSNAGGYSAGGVLYKTSQALGRQGLISASDSTTDIAINGNGFFVVTDDPLNQPSGYTYSRNGNFKTDSSGFLINNEGYYLLGQRTDDTGAVISTSPNDLNSLVPIDINAISGTAQATQNLRFDMNLPADAAVNDAFPSSVEMFDALGVSHTINVSWEKTAANTWEATFSDPVQTRTGVTSGVLDTDPGTAGAQKTVTVNFNGDGSVASFVPATPSFAVTGFTTGANDATVALDLGTAGLVDGLTQYSSNTTTPGLEISLIDQDGVRFGQLSSLSIDDTGLVTAFFENGVRLPVFQIPVATFPNPNGLTQVSGTVYDENERAGNYNLRLPGQGSAGNIIASSLEGSTTDTSEEFNKMIVAQQAYSSAAQVISKVDDMFQELIGAIR</sequence>
<evidence type="ECO:0000259" key="7">
    <source>
        <dbReference type="Pfam" id="PF06429"/>
    </source>
</evidence>